<name>A0A085MNG3_9BILA</name>
<accession>A0A085MNG3</accession>
<protein>
    <submittedName>
        <fullName evidence="1">Uncharacterized protein</fullName>
    </submittedName>
</protein>
<keyword evidence="3" id="KW-1185">Reference proteome</keyword>
<dbReference type="AlphaFoldDB" id="A0A085MNG3"/>
<organism evidence="1 3">
    <name type="scientific">Trichuris suis</name>
    <name type="common">pig whipworm</name>
    <dbReference type="NCBI Taxonomy" id="68888"/>
    <lineage>
        <taxon>Eukaryota</taxon>
        <taxon>Metazoa</taxon>
        <taxon>Ecdysozoa</taxon>
        <taxon>Nematoda</taxon>
        <taxon>Enoplea</taxon>
        <taxon>Dorylaimia</taxon>
        <taxon>Trichinellida</taxon>
        <taxon>Trichuridae</taxon>
        <taxon>Trichuris</taxon>
    </lineage>
</organism>
<dbReference type="Proteomes" id="UP000030758">
    <property type="component" value="Unassembled WGS sequence"/>
</dbReference>
<dbReference type="Proteomes" id="UP000030764">
    <property type="component" value="Unassembled WGS sequence"/>
</dbReference>
<proteinExistence type="predicted"/>
<evidence type="ECO:0000313" key="1">
    <source>
        <dbReference type="EMBL" id="KFD58759.1"/>
    </source>
</evidence>
<sequence>MNIRESGSRLTAHPSPDLLIYEFLNLRLHLVNGVINFGIKGYLVDAVRLAITAQQLSRGSCIKGRRTTSAQVVEPGWIGQFRRVGA</sequence>
<gene>
    <name evidence="1" type="ORF">M513_00452</name>
    <name evidence="2" type="ORF">M514_00452</name>
</gene>
<dbReference type="EMBL" id="KL363183">
    <property type="protein sequence ID" value="KFD58759.1"/>
    <property type="molecule type" value="Genomic_DNA"/>
</dbReference>
<evidence type="ECO:0000313" key="3">
    <source>
        <dbReference type="Proteomes" id="UP000030764"/>
    </source>
</evidence>
<dbReference type="EMBL" id="KL367479">
    <property type="protein sequence ID" value="KFD72039.1"/>
    <property type="molecule type" value="Genomic_DNA"/>
</dbReference>
<reference evidence="1 3" key="1">
    <citation type="journal article" date="2014" name="Nat. Genet.">
        <title>Genome and transcriptome of the porcine whipworm Trichuris suis.</title>
        <authorList>
            <person name="Jex A.R."/>
            <person name="Nejsum P."/>
            <person name="Schwarz E.M."/>
            <person name="Hu L."/>
            <person name="Young N.D."/>
            <person name="Hall R.S."/>
            <person name="Korhonen P.K."/>
            <person name="Liao S."/>
            <person name="Thamsborg S."/>
            <person name="Xia J."/>
            <person name="Xu P."/>
            <person name="Wang S."/>
            <person name="Scheerlinck J.P."/>
            <person name="Hofmann A."/>
            <person name="Sternberg P.W."/>
            <person name="Wang J."/>
            <person name="Gasser R.B."/>
        </authorList>
    </citation>
    <scope>NUCLEOTIDE SEQUENCE [LARGE SCALE GENOMIC DNA]</scope>
    <source>
        <strain evidence="2">DCEP-RM93F</strain>
        <strain evidence="1">DCEP-RM93M</strain>
    </source>
</reference>
<evidence type="ECO:0000313" key="2">
    <source>
        <dbReference type="EMBL" id="KFD72039.1"/>
    </source>
</evidence>